<dbReference type="SUPFAM" id="SSF46785">
    <property type="entry name" value="Winged helix' DNA-binding domain"/>
    <property type="match status" value="1"/>
</dbReference>
<dbReference type="InterPro" id="IPR036388">
    <property type="entry name" value="WH-like_DNA-bd_sf"/>
</dbReference>
<dbReference type="InterPro" id="IPR029016">
    <property type="entry name" value="GAF-like_dom_sf"/>
</dbReference>
<sequence>MRDYRTLPRTVLSAMDAPSPSPISLKPAQADTVRAAKPPADILGSFAGDPNFMLSLARGLTVLEAFSERKRPLTISQVAQRTQLSRASVRRCLYTLEQLGYVSQQDGHFALRPRVLHLGHAFFSSSAIVSLAQPVLDSLSARVHETSALAILDGTDILYLVRSEVQRVLTHSLGMGSRLPAYCTSTGRLLLAHQPQPILEAFFDHAELRPRTLLTKISRPELEAAFQRARDMDYVLIDEELEPGLRAIAVPVRSQAGVVLAAISVSVKANKVSEGEMIARLLGPMREAAAAIGKMIGN</sequence>
<evidence type="ECO:0000256" key="1">
    <source>
        <dbReference type="ARBA" id="ARBA00023015"/>
    </source>
</evidence>
<evidence type="ECO:0000259" key="5">
    <source>
        <dbReference type="PROSITE" id="PS51078"/>
    </source>
</evidence>
<evidence type="ECO:0000259" key="4">
    <source>
        <dbReference type="PROSITE" id="PS51077"/>
    </source>
</evidence>
<evidence type="ECO:0000313" key="6">
    <source>
        <dbReference type="EMBL" id="ABF12777.1"/>
    </source>
</evidence>
<dbReference type="GO" id="GO:0003700">
    <property type="term" value="F:DNA-binding transcription factor activity"/>
    <property type="evidence" value="ECO:0007669"/>
    <property type="project" value="TreeGrafter"/>
</dbReference>
<proteinExistence type="predicted"/>
<dbReference type="GO" id="GO:0045892">
    <property type="term" value="P:negative regulation of DNA-templated transcription"/>
    <property type="evidence" value="ECO:0007669"/>
    <property type="project" value="TreeGrafter"/>
</dbReference>
<dbReference type="SUPFAM" id="SSF55781">
    <property type="entry name" value="GAF domain-like"/>
    <property type="match status" value="1"/>
</dbReference>
<reference evidence="7" key="1">
    <citation type="journal article" date="2010" name="PLoS ONE">
        <title>The complete genome sequence of Cupriavidus metallidurans strain CH34, a master survivalist in harsh and anthropogenic environments.</title>
        <authorList>
            <person name="Janssen P.J."/>
            <person name="Van Houdt R."/>
            <person name="Moors H."/>
            <person name="Monsieurs P."/>
            <person name="Morin N."/>
            <person name="Michaux A."/>
            <person name="Benotmane M.A."/>
            <person name="Leys N."/>
            <person name="Vallaeys T."/>
            <person name="Lapidus A."/>
            <person name="Monchy S."/>
            <person name="Medigue C."/>
            <person name="Taghavi S."/>
            <person name="McCorkle S."/>
            <person name="Dunn J."/>
            <person name="van der Lelie D."/>
            <person name="Mergeay M."/>
        </authorList>
    </citation>
    <scope>NUCLEOTIDE SEQUENCE [LARGE SCALE GENOMIC DNA]</scope>
    <source>
        <strain evidence="7">ATCC 43123 / DSM 2839 / NBRC 102507 / CH34</strain>
    </source>
</reference>
<keyword evidence="6" id="KW-0614">Plasmid</keyword>
<gene>
    <name evidence="6" type="ordered locus">Rmet_5918</name>
</gene>
<dbReference type="GO" id="GO:0003677">
    <property type="term" value="F:DNA binding"/>
    <property type="evidence" value="ECO:0007669"/>
    <property type="project" value="UniProtKB-KW"/>
</dbReference>
<dbReference type="PANTHER" id="PTHR30136">
    <property type="entry name" value="HELIX-TURN-HELIX TRANSCRIPTIONAL REGULATOR, ICLR FAMILY"/>
    <property type="match status" value="1"/>
</dbReference>
<name>Q1LAP9_CUPMC</name>
<feature type="domain" description="HTH iclR-type" evidence="4">
    <location>
        <begin position="53"/>
        <end position="113"/>
    </location>
</feature>
<keyword evidence="3" id="KW-0804">Transcription</keyword>
<evidence type="ECO:0000256" key="3">
    <source>
        <dbReference type="ARBA" id="ARBA00023163"/>
    </source>
</evidence>
<dbReference type="InterPro" id="IPR036390">
    <property type="entry name" value="WH_DNA-bd_sf"/>
</dbReference>
<evidence type="ECO:0000256" key="2">
    <source>
        <dbReference type="ARBA" id="ARBA00023125"/>
    </source>
</evidence>
<dbReference type="eggNOG" id="COG1414">
    <property type="taxonomic scope" value="Bacteria"/>
</dbReference>
<dbReference type="Proteomes" id="UP000002429">
    <property type="component" value="Plasmid megaplasmid"/>
</dbReference>
<dbReference type="InterPro" id="IPR005471">
    <property type="entry name" value="Tscrpt_reg_IclR_N"/>
</dbReference>
<protein>
    <submittedName>
        <fullName evidence="6">Transcriptional regulator, IclR family</fullName>
    </submittedName>
</protein>
<dbReference type="AlphaFoldDB" id="Q1LAP9"/>
<dbReference type="Pfam" id="PF09339">
    <property type="entry name" value="HTH_IclR"/>
    <property type="match status" value="1"/>
</dbReference>
<dbReference type="PROSITE" id="PS51078">
    <property type="entry name" value="ICLR_ED"/>
    <property type="match status" value="1"/>
</dbReference>
<keyword evidence="2" id="KW-0238">DNA-binding</keyword>
<dbReference type="SMART" id="SM00346">
    <property type="entry name" value="HTH_ICLR"/>
    <property type="match status" value="1"/>
</dbReference>
<keyword evidence="1" id="KW-0805">Transcription regulation</keyword>
<geneLocation type="plasmid" evidence="6 7">
    <name>megaplasmid</name>
</geneLocation>
<dbReference type="PANTHER" id="PTHR30136:SF34">
    <property type="entry name" value="TRANSCRIPTIONAL REGULATOR"/>
    <property type="match status" value="1"/>
</dbReference>
<dbReference type="PROSITE" id="PS51077">
    <property type="entry name" value="HTH_ICLR"/>
    <property type="match status" value="1"/>
</dbReference>
<dbReference type="Pfam" id="PF01614">
    <property type="entry name" value="IclR_C"/>
    <property type="match status" value="1"/>
</dbReference>
<evidence type="ECO:0000313" key="7">
    <source>
        <dbReference type="Proteomes" id="UP000002429"/>
    </source>
</evidence>
<feature type="domain" description="IclR-ED" evidence="5">
    <location>
        <begin position="114"/>
        <end position="298"/>
    </location>
</feature>
<keyword evidence="7" id="KW-1185">Reference proteome</keyword>
<accession>Q1LAP9</accession>
<dbReference type="FunFam" id="1.10.10.10:FF:000056">
    <property type="entry name" value="IclR family transcriptional regulator"/>
    <property type="match status" value="1"/>
</dbReference>
<dbReference type="InterPro" id="IPR050707">
    <property type="entry name" value="HTH_MetabolicPath_Reg"/>
</dbReference>
<dbReference type="Gene3D" id="1.10.10.10">
    <property type="entry name" value="Winged helix-like DNA-binding domain superfamily/Winged helix DNA-binding domain"/>
    <property type="match status" value="1"/>
</dbReference>
<dbReference type="KEGG" id="rme:Rmet_5918"/>
<dbReference type="InterPro" id="IPR014757">
    <property type="entry name" value="Tscrpt_reg_IclR_C"/>
</dbReference>
<dbReference type="EMBL" id="CP000353">
    <property type="protein sequence ID" value="ABF12777.1"/>
    <property type="molecule type" value="Genomic_DNA"/>
</dbReference>
<dbReference type="Gene3D" id="3.30.450.40">
    <property type="match status" value="1"/>
</dbReference>
<dbReference type="HOGENOM" id="CLU_062618_0_1_4"/>
<organism evidence="6 7">
    <name type="scientific">Cupriavidus metallidurans (strain ATCC 43123 / DSM 2839 / NBRC 102507 / CH34)</name>
    <name type="common">Ralstonia metallidurans</name>
    <dbReference type="NCBI Taxonomy" id="266264"/>
    <lineage>
        <taxon>Bacteria</taxon>
        <taxon>Pseudomonadati</taxon>
        <taxon>Pseudomonadota</taxon>
        <taxon>Betaproteobacteria</taxon>
        <taxon>Burkholderiales</taxon>
        <taxon>Burkholderiaceae</taxon>
        <taxon>Cupriavidus</taxon>
    </lineage>
</organism>